<evidence type="ECO:0000313" key="4">
    <source>
        <dbReference type="Proteomes" id="UP001589750"/>
    </source>
</evidence>
<feature type="compositionally biased region" description="Low complexity" evidence="1">
    <location>
        <begin position="71"/>
        <end position="84"/>
    </location>
</feature>
<organism evidence="3 4">
    <name type="scientific">Nocardioides plantarum</name>
    <dbReference type="NCBI Taxonomy" id="29299"/>
    <lineage>
        <taxon>Bacteria</taxon>
        <taxon>Bacillati</taxon>
        <taxon>Actinomycetota</taxon>
        <taxon>Actinomycetes</taxon>
        <taxon>Propionibacteriales</taxon>
        <taxon>Nocardioidaceae</taxon>
        <taxon>Nocardioides</taxon>
    </lineage>
</organism>
<evidence type="ECO:0000313" key="3">
    <source>
        <dbReference type="EMBL" id="MFB9313033.1"/>
    </source>
</evidence>
<keyword evidence="2" id="KW-1133">Transmembrane helix</keyword>
<feature type="transmembrane region" description="Helical" evidence="2">
    <location>
        <begin position="208"/>
        <end position="228"/>
    </location>
</feature>
<name>A0ABV5KAA5_9ACTN</name>
<dbReference type="RefSeq" id="WP_140011732.1">
    <property type="nucleotide sequence ID" value="NZ_JBHMDG010000010.1"/>
</dbReference>
<keyword evidence="4" id="KW-1185">Reference proteome</keyword>
<feature type="transmembrane region" description="Helical" evidence="2">
    <location>
        <begin position="128"/>
        <end position="149"/>
    </location>
</feature>
<evidence type="ECO:0000256" key="2">
    <source>
        <dbReference type="SAM" id="Phobius"/>
    </source>
</evidence>
<keyword evidence="2" id="KW-0812">Transmembrane</keyword>
<sequence length="242" mass="25457">MEAVMARRSTASNDPLAPVETVIRVSAFFVSASFAVFGLLALAQLVFTGSAGFTINDVGDGRACATYNARGSSSSTSGATYGDSQTDARQELPPSEIRGFDEEAADYTSDTYRVCLTDASTVQQIAGLTGPLAGLAGFYVVGFSVLGVVRSARRGGLFVPETVTRVRRLGWLLLGIGVLVPIIQAAADGIIVRAAIPDRSWYADLDRVGFSWTLLVTAVGVITVARVLDRGVVLQDDVDATI</sequence>
<dbReference type="EMBL" id="JBHMDG010000010">
    <property type="protein sequence ID" value="MFB9313033.1"/>
    <property type="molecule type" value="Genomic_DNA"/>
</dbReference>
<comment type="caution">
    <text evidence="3">The sequence shown here is derived from an EMBL/GenBank/DDBJ whole genome shotgun (WGS) entry which is preliminary data.</text>
</comment>
<reference evidence="3 4" key="1">
    <citation type="submission" date="2024-09" db="EMBL/GenBank/DDBJ databases">
        <authorList>
            <person name="Sun Q."/>
            <person name="Mori K."/>
        </authorList>
    </citation>
    <scope>NUCLEOTIDE SEQUENCE [LARGE SCALE GENOMIC DNA]</scope>
    <source>
        <strain evidence="3 4">JCM 9626</strain>
    </source>
</reference>
<feature type="region of interest" description="Disordered" evidence="1">
    <location>
        <begin position="69"/>
        <end position="92"/>
    </location>
</feature>
<keyword evidence="2" id="KW-0472">Membrane</keyword>
<gene>
    <name evidence="3" type="ORF">ACFFRI_08255</name>
</gene>
<dbReference type="Proteomes" id="UP001589750">
    <property type="component" value="Unassembled WGS sequence"/>
</dbReference>
<feature type="transmembrane region" description="Helical" evidence="2">
    <location>
        <begin position="21"/>
        <end position="47"/>
    </location>
</feature>
<feature type="transmembrane region" description="Helical" evidence="2">
    <location>
        <begin position="169"/>
        <end position="196"/>
    </location>
</feature>
<accession>A0ABV5KAA5</accession>
<protein>
    <submittedName>
        <fullName evidence="3">DUF2975 domain-containing protein</fullName>
    </submittedName>
</protein>
<evidence type="ECO:0000256" key="1">
    <source>
        <dbReference type="SAM" id="MobiDB-lite"/>
    </source>
</evidence>
<proteinExistence type="predicted"/>